<dbReference type="EMBL" id="CP089982">
    <property type="protein sequence ID" value="WXA98788.1"/>
    <property type="molecule type" value="Genomic_DNA"/>
</dbReference>
<proteinExistence type="predicted"/>
<evidence type="ECO:0000313" key="1">
    <source>
        <dbReference type="EMBL" id="WXA98788.1"/>
    </source>
</evidence>
<reference evidence="1 2" key="1">
    <citation type="submission" date="2021-12" db="EMBL/GenBank/DDBJ databases">
        <title>Discovery of the Pendulisporaceae a myxobacterial family with distinct sporulation behavior and unique specialized metabolism.</title>
        <authorList>
            <person name="Garcia R."/>
            <person name="Popoff A."/>
            <person name="Bader C.D."/>
            <person name="Loehr J."/>
            <person name="Walesch S."/>
            <person name="Walt C."/>
            <person name="Boldt J."/>
            <person name="Bunk B."/>
            <person name="Haeckl F.J.F.P.J."/>
            <person name="Gunesch A.P."/>
            <person name="Birkelbach J."/>
            <person name="Nuebel U."/>
            <person name="Pietschmann T."/>
            <person name="Bach T."/>
            <person name="Mueller R."/>
        </authorList>
    </citation>
    <scope>NUCLEOTIDE SEQUENCE [LARGE SCALE GENOMIC DNA]</scope>
    <source>
        <strain evidence="1 2">MSr12523</strain>
    </source>
</reference>
<organism evidence="1 2">
    <name type="scientific">Pendulispora brunnea</name>
    <dbReference type="NCBI Taxonomy" id="2905690"/>
    <lineage>
        <taxon>Bacteria</taxon>
        <taxon>Pseudomonadati</taxon>
        <taxon>Myxococcota</taxon>
        <taxon>Myxococcia</taxon>
        <taxon>Myxococcales</taxon>
        <taxon>Sorangiineae</taxon>
        <taxon>Pendulisporaceae</taxon>
        <taxon>Pendulispora</taxon>
    </lineage>
</organism>
<protein>
    <submittedName>
        <fullName evidence="1">Uncharacterized protein</fullName>
    </submittedName>
</protein>
<dbReference type="RefSeq" id="WP_394851000.1">
    <property type="nucleotide sequence ID" value="NZ_CP089982.1"/>
</dbReference>
<sequence length="55" mass="5344">MAAIMAGGIAGEYAALIAAVSRCAGRAPSISAAVVGRLCIRIVRSDTETAGGPIG</sequence>
<gene>
    <name evidence="1" type="ORF">LZC95_18395</name>
</gene>
<keyword evidence="2" id="KW-1185">Reference proteome</keyword>
<name>A0ABZ2KJD4_9BACT</name>
<evidence type="ECO:0000313" key="2">
    <source>
        <dbReference type="Proteomes" id="UP001379533"/>
    </source>
</evidence>
<accession>A0ABZ2KJD4</accession>
<dbReference type="Proteomes" id="UP001379533">
    <property type="component" value="Chromosome"/>
</dbReference>